<evidence type="ECO:0000259" key="12">
    <source>
        <dbReference type="PROSITE" id="PS51192"/>
    </source>
</evidence>
<evidence type="ECO:0000313" key="15">
    <source>
        <dbReference type="EMBL" id="KAF2719211.1"/>
    </source>
</evidence>
<evidence type="ECO:0000256" key="9">
    <source>
        <dbReference type="RuleBase" id="RU000492"/>
    </source>
</evidence>
<dbReference type="EMBL" id="MU003814">
    <property type="protein sequence ID" value="KAF2719211.1"/>
    <property type="molecule type" value="Genomic_DNA"/>
</dbReference>
<feature type="region of interest" description="Disordered" evidence="11">
    <location>
        <begin position="364"/>
        <end position="385"/>
    </location>
</feature>
<dbReference type="InterPro" id="IPR000629">
    <property type="entry name" value="RNA-helicase_DEAD-box_CS"/>
</dbReference>
<dbReference type="GO" id="GO:0016787">
    <property type="term" value="F:hydrolase activity"/>
    <property type="evidence" value="ECO:0007669"/>
    <property type="project" value="UniProtKB-KW"/>
</dbReference>
<dbReference type="GO" id="GO:0003723">
    <property type="term" value="F:RNA binding"/>
    <property type="evidence" value="ECO:0007669"/>
    <property type="project" value="UniProtKB-UniRule"/>
</dbReference>
<feature type="compositionally biased region" description="Basic and acidic residues" evidence="11">
    <location>
        <begin position="144"/>
        <end position="156"/>
    </location>
</feature>
<dbReference type="Proteomes" id="UP000799441">
    <property type="component" value="Unassembled WGS sequence"/>
</dbReference>
<feature type="domain" description="Helicase ATP-binding" evidence="12">
    <location>
        <begin position="212"/>
        <end position="415"/>
    </location>
</feature>
<keyword evidence="7 10" id="KW-0694">RNA-binding</keyword>
<dbReference type="PROSITE" id="PS00039">
    <property type="entry name" value="DEAD_ATP_HELICASE"/>
    <property type="match status" value="1"/>
</dbReference>
<feature type="region of interest" description="Disordered" evidence="11">
    <location>
        <begin position="1"/>
        <end position="40"/>
    </location>
</feature>
<proteinExistence type="inferred from homology"/>
<evidence type="ECO:0000256" key="1">
    <source>
        <dbReference type="ARBA" id="ARBA00004604"/>
    </source>
</evidence>
<dbReference type="AlphaFoldDB" id="A0A9P4Q6A0"/>
<comment type="subcellular location">
    <subcellularLocation>
        <location evidence="1">Nucleus</location>
        <location evidence="1">Nucleolus</location>
    </subcellularLocation>
</comment>
<dbReference type="GO" id="GO:0005524">
    <property type="term" value="F:ATP binding"/>
    <property type="evidence" value="ECO:0007669"/>
    <property type="project" value="UniProtKB-UniRule"/>
</dbReference>
<organism evidence="15 16">
    <name type="scientific">Polychaeton citri CBS 116435</name>
    <dbReference type="NCBI Taxonomy" id="1314669"/>
    <lineage>
        <taxon>Eukaryota</taxon>
        <taxon>Fungi</taxon>
        <taxon>Dikarya</taxon>
        <taxon>Ascomycota</taxon>
        <taxon>Pezizomycotina</taxon>
        <taxon>Dothideomycetes</taxon>
        <taxon>Dothideomycetidae</taxon>
        <taxon>Capnodiales</taxon>
        <taxon>Capnodiaceae</taxon>
        <taxon>Polychaeton</taxon>
    </lineage>
</organism>
<evidence type="ECO:0000256" key="7">
    <source>
        <dbReference type="ARBA" id="ARBA00022884"/>
    </source>
</evidence>
<feature type="domain" description="DEAD-box RNA helicase Q" evidence="14">
    <location>
        <begin position="181"/>
        <end position="209"/>
    </location>
</feature>
<feature type="compositionally biased region" description="Basic residues" evidence="11">
    <location>
        <begin position="14"/>
        <end position="25"/>
    </location>
</feature>
<feature type="compositionally biased region" description="Acidic residues" evidence="11">
    <location>
        <begin position="94"/>
        <end position="103"/>
    </location>
</feature>
<dbReference type="InterPro" id="IPR027417">
    <property type="entry name" value="P-loop_NTPase"/>
</dbReference>
<dbReference type="OrthoDB" id="4310724at2759"/>
<dbReference type="PROSITE" id="PS51194">
    <property type="entry name" value="HELICASE_CTER"/>
    <property type="match status" value="1"/>
</dbReference>
<evidence type="ECO:0000256" key="8">
    <source>
        <dbReference type="PROSITE-ProRule" id="PRU00552"/>
    </source>
</evidence>
<name>A0A9P4Q6A0_9PEZI</name>
<accession>A0A9P4Q6A0</accession>
<evidence type="ECO:0000256" key="4">
    <source>
        <dbReference type="ARBA" id="ARBA00022801"/>
    </source>
</evidence>
<dbReference type="CDD" id="cd17946">
    <property type="entry name" value="DEADc_DDX24"/>
    <property type="match status" value="1"/>
</dbReference>
<evidence type="ECO:0000256" key="6">
    <source>
        <dbReference type="ARBA" id="ARBA00022840"/>
    </source>
</evidence>
<comment type="caution">
    <text evidence="15">The sequence shown here is derived from an EMBL/GenBank/DDBJ whole genome shotgun (WGS) entry which is preliminary data.</text>
</comment>
<feature type="compositionally biased region" description="Basic residues" evidence="11">
    <location>
        <begin position="682"/>
        <end position="691"/>
    </location>
</feature>
<evidence type="ECO:0000256" key="10">
    <source>
        <dbReference type="RuleBase" id="RU365068"/>
    </source>
</evidence>
<dbReference type="InterPro" id="IPR011545">
    <property type="entry name" value="DEAD/DEAH_box_helicase_dom"/>
</dbReference>
<evidence type="ECO:0000256" key="2">
    <source>
        <dbReference type="ARBA" id="ARBA00022552"/>
    </source>
</evidence>
<feature type="domain" description="Helicase C-terminal" evidence="13">
    <location>
        <begin position="467"/>
        <end position="614"/>
    </location>
</feature>
<keyword evidence="16" id="KW-1185">Reference proteome</keyword>
<evidence type="ECO:0000259" key="13">
    <source>
        <dbReference type="PROSITE" id="PS51194"/>
    </source>
</evidence>
<comment type="domain">
    <text evidence="10">The Q motif is unique to and characteristic of the DEAD box family of RNA helicases and controls ATP binding and hydrolysis.</text>
</comment>
<feature type="compositionally biased region" description="Basic and acidic residues" evidence="11">
    <location>
        <begin position="1"/>
        <end position="10"/>
    </location>
</feature>
<protein>
    <recommendedName>
        <fullName evidence="10">ATP-dependent RNA helicase</fullName>
        <ecNumber evidence="10">3.6.4.13</ecNumber>
    </recommendedName>
</protein>
<evidence type="ECO:0000313" key="16">
    <source>
        <dbReference type="Proteomes" id="UP000799441"/>
    </source>
</evidence>
<evidence type="ECO:0000256" key="5">
    <source>
        <dbReference type="ARBA" id="ARBA00022806"/>
    </source>
</evidence>
<dbReference type="GO" id="GO:0005730">
    <property type="term" value="C:nucleolus"/>
    <property type="evidence" value="ECO:0007669"/>
    <property type="project" value="UniProtKB-SubCell"/>
</dbReference>
<dbReference type="PROSITE" id="PS51195">
    <property type="entry name" value="Q_MOTIF"/>
    <property type="match status" value="1"/>
</dbReference>
<sequence>MAVPKRKQDLSSKPPKHGASKRRRVAKNESTSNTGDRKERRLDKLLWKKVALPDRLDDYEGFYGLEEVDDVELLRDPSTGGIKFMSPSGRNDDSASEDGDVPDGDFHVDSEWNGLEDDDKSHTATVGARDHLTEPRSAPKAKSSAKDAIKANGAKDKSQTKASAFAQLAEHEGNNVDFDVTAWRSLKLSPDTLASLANLKFTKPTPIQTQCIPEILAGNDVIGKASTGSGKTLAYGIPILERYLERRSSGALGHSHLALILSPTRELAYQITNHIKSLCGSGIFEEPRIATVTGGLSVQKQQRLLQDADIVIGTPGRLWEVISSGHGLLAALRNVQYFVVDEADRLLSEGNFKEAEEIINVLNSKHDLEDTDGEEDDDKPSQDGQIERQTLVFSATFDRSLQRKLSAKSHSGNNILKNEDATRYLLSKLPFRGEPSFVDVNPVAQMASGLKEGLVECPAGTDKDLYLYAAILLNVNLRTLVFTNSVSAVRRLVPFLQNLSLPALALHSGMPQKARLRSVERFSDVDKGSIMVATDVAARGLDIPNIQLVLHYHLPRQADMYVHRSGRTARAGNIGSSILLCAPEEVAGVRRLVAKVHAESAVANDDKAGIGEAKRQGFYIRTLDIDRKVVARLKLRATLSKQIADAQIAQEKGNKEDSFLKKAAEELGVDYDSEEFEAQGQKGKRGRGAGRARKEKEARGMSKAELGGMRAELKSLLRERVNVGVSEKYIASGRVDVNELLRQKESGGKTGEFLGNVGSLGLDD</sequence>
<dbReference type="PANTHER" id="PTHR24031">
    <property type="entry name" value="RNA HELICASE"/>
    <property type="match status" value="1"/>
</dbReference>
<dbReference type="PROSITE" id="PS51192">
    <property type="entry name" value="HELICASE_ATP_BIND_1"/>
    <property type="match status" value="1"/>
</dbReference>
<dbReference type="Gene3D" id="3.40.50.300">
    <property type="entry name" value="P-loop containing nucleotide triphosphate hydrolases"/>
    <property type="match status" value="2"/>
</dbReference>
<keyword evidence="3 9" id="KW-0547">Nucleotide-binding</keyword>
<keyword evidence="5 9" id="KW-0347">Helicase</keyword>
<feature type="compositionally biased region" description="Acidic residues" evidence="11">
    <location>
        <begin position="369"/>
        <end position="378"/>
    </location>
</feature>
<comment type="similarity">
    <text evidence="9">Belongs to the DEAD box helicase family.</text>
</comment>
<dbReference type="SMART" id="SM00487">
    <property type="entry name" value="DEXDc"/>
    <property type="match status" value="1"/>
</dbReference>
<dbReference type="InterPro" id="IPR001650">
    <property type="entry name" value="Helicase_C-like"/>
</dbReference>
<keyword evidence="6 9" id="KW-0067">ATP-binding</keyword>
<dbReference type="SUPFAM" id="SSF52540">
    <property type="entry name" value="P-loop containing nucleoside triphosphate hydrolases"/>
    <property type="match status" value="2"/>
</dbReference>
<feature type="region of interest" description="Disordered" evidence="11">
    <location>
        <begin position="74"/>
        <end position="156"/>
    </location>
</feature>
<dbReference type="GO" id="GO:0003724">
    <property type="term" value="F:RNA helicase activity"/>
    <property type="evidence" value="ECO:0007669"/>
    <property type="project" value="UniProtKB-EC"/>
</dbReference>
<dbReference type="InterPro" id="IPR014001">
    <property type="entry name" value="Helicase_ATP-bd"/>
</dbReference>
<comment type="catalytic activity">
    <reaction evidence="10">
        <text>ATP + H2O = ADP + phosphate + H(+)</text>
        <dbReference type="Rhea" id="RHEA:13065"/>
        <dbReference type="ChEBI" id="CHEBI:15377"/>
        <dbReference type="ChEBI" id="CHEBI:15378"/>
        <dbReference type="ChEBI" id="CHEBI:30616"/>
        <dbReference type="ChEBI" id="CHEBI:43474"/>
        <dbReference type="ChEBI" id="CHEBI:456216"/>
        <dbReference type="EC" id="3.6.4.13"/>
    </reaction>
</comment>
<gene>
    <name evidence="15" type="ORF">K431DRAFT_286946</name>
</gene>
<dbReference type="Pfam" id="PF00270">
    <property type="entry name" value="DEAD"/>
    <property type="match status" value="1"/>
</dbReference>
<dbReference type="CDD" id="cd18787">
    <property type="entry name" value="SF2_C_DEAD"/>
    <property type="match status" value="1"/>
</dbReference>
<feature type="compositionally biased region" description="Basic and acidic residues" evidence="11">
    <location>
        <begin position="692"/>
        <end position="702"/>
    </location>
</feature>
<keyword evidence="2" id="KW-0698">rRNA processing</keyword>
<keyword evidence="4 9" id="KW-0378">Hydrolase</keyword>
<evidence type="ECO:0000256" key="3">
    <source>
        <dbReference type="ARBA" id="ARBA00022741"/>
    </source>
</evidence>
<dbReference type="InterPro" id="IPR014014">
    <property type="entry name" value="RNA_helicase_DEAD_Q_motif"/>
</dbReference>
<dbReference type="GO" id="GO:0006364">
    <property type="term" value="P:rRNA processing"/>
    <property type="evidence" value="ECO:0007669"/>
    <property type="project" value="UniProtKB-KW"/>
</dbReference>
<feature type="short sequence motif" description="Q motif" evidence="8">
    <location>
        <begin position="181"/>
        <end position="209"/>
    </location>
</feature>
<evidence type="ECO:0000259" key="14">
    <source>
        <dbReference type="PROSITE" id="PS51195"/>
    </source>
</evidence>
<feature type="region of interest" description="Disordered" evidence="11">
    <location>
        <begin position="674"/>
        <end position="703"/>
    </location>
</feature>
<dbReference type="Pfam" id="PF00271">
    <property type="entry name" value="Helicase_C"/>
    <property type="match status" value="1"/>
</dbReference>
<dbReference type="SMART" id="SM00490">
    <property type="entry name" value="HELICc"/>
    <property type="match status" value="1"/>
</dbReference>
<reference evidence="15" key="1">
    <citation type="journal article" date="2020" name="Stud. Mycol.">
        <title>101 Dothideomycetes genomes: a test case for predicting lifestyles and emergence of pathogens.</title>
        <authorList>
            <person name="Haridas S."/>
            <person name="Albert R."/>
            <person name="Binder M."/>
            <person name="Bloem J."/>
            <person name="Labutti K."/>
            <person name="Salamov A."/>
            <person name="Andreopoulos B."/>
            <person name="Baker S."/>
            <person name="Barry K."/>
            <person name="Bills G."/>
            <person name="Bluhm B."/>
            <person name="Cannon C."/>
            <person name="Castanera R."/>
            <person name="Culley D."/>
            <person name="Daum C."/>
            <person name="Ezra D."/>
            <person name="Gonzalez J."/>
            <person name="Henrissat B."/>
            <person name="Kuo A."/>
            <person name="Liang C."/>
            <person name="Lipzen A."/>
            <person name="Lutzoni F."/>
            <person name="Magnuson J."/>
            <person name="Mondo S."/>
            <person name="Nolan M."/>
            <person name="Ohm R."/>
            <person name="Pangilinan J."/>
            <person name="Park H.-J."/>
            <person name="Ramirez L."/>
            <person name="Alfaro M."/>
            <person name="Sun H."/>
            <person name="Tritt A."/>
            <person name="Yoshinaga Y."/>
            <person name="Zwiers L.-H."/>
            <person name="Turgeon B."/>
            <person name="Goodwin S."/>
            <person name="Spatafora J."/>
            <person name="Crous P."/>
            <person name="Grigoriev I."/>
        </authorList>
    </citation>
    <scope>NUCLEOTIDE SEQUENCE</scope>
    <source>
        <strain evidence="15">CBS 116435</strain>
    </source>
</reference>
<dbReference type="EC" id="3.6.4.13" evidence="10"/>
<comment type="function">
    <text evidence="10">RNA helicase.</text>
</comment>
<evidence type="ECO:0000256" key="11">
    <source>
        <dbReference type="SAM" id="MobiDB-lite"/>
    </source>
</evidence>